<feature type="region of interest" description="Disordered" evidence="1">
    <location>
        <begin position="1"/>
        <end position="288"/>
    </location>
</feature>
<evidence type="ECO:0000256" key="1">
    <source>
        <dbReference type="SAM" id="MobiDB-lite"/>
    </source>
</evidence>
<reference evidence="3" key="2">
    <citation type="submission" date="2017-02" db="UniProtKB">
        <authorList>
            <consortium name="WormBaseParasite"/>
        </authorList>
    </citation>
    <scope>IDENTIFICATION</scope>
</reference>
<dbReference type="WBParaSite" id="ACAC_0000444301-mRNA-1">
    <property type="protein sequence ID" value="ACAC_0000444301-mRNA-1"/>
    <property type="gene ID" value="ACAC_0000444301"/>
</dbReference>
<feature type="compositionally biased region" description="Low complexity" evidence="1">
    <location>
        <begin position="55"/>
        <end position="69"/>
    </location>
</feature>
<feature type="compositionally biased region" description="Basic and acidic residues" evidence="1">
    <location>
        <begin position="24"/>
        <end position="34"/>
    </location>
</feature>
<proteinExistence type="predicted"/>
<feature type="compositionally biased region" description="Polar residues" evidence="1">
    <location>
        <begin position="209"/>
        <end position="218"/>
    </location>
</feature>
<sequence>MRTQEMIDEGETTKQAENKQGSGHSEKEEIKKVLETPQEAAKKPITGNTQLPLHPGQQPVTQSSQSVPVKTAFTDQVEASRERKETIDIKSSVIGGKNLFPEEKTQEVSRKLQPPSPFQGVQSTSAPSLGPELKKSATEKVVIPHEKKDKSVLKPPDKQPAKKATPLQGTSSAKKITPSRKPTSAEKTTPSRITGLAEETAPKAGSADIVSTSRSQIQKLKPPAKGKPQSKESAQSKSLSQVPPVKKPPSTKATGPAPKKEKSASKELTVPKKTNTKKGVTDSKTKNKNSVTIFSKKVMIETAKCATDLTMNAF</sequence>
<evidence type="ECO:0000313" key="2">
    <source>
        <dbReference type="Proteomes" id="UP000035642"/>
    </source>
</evidence>
<feature type="compositionally biased region" description="Acidic residues" evidence="1">
    <location>
        <begin position="1"/>
        <end position="10"/>
    </location>
</feature>
<name>A0A0K0D2Z8_ANGCA</name>
<dbReference type="AlphaFoldDB" id="A0A0K0D2Z8"/>
<reference evidence="2" key="1">
    <citation type="submission" date="2012-09" db="EMBL/GenBank/DDBJ databases">
        <authorList>
            <person name="Martin A.A."/>
        </authorList>
    </citation>
    <scope>NUCLEOTIDE SEQUENCE</scope>
</reference>
<feature type="compositionally biased region" description="Polar residues" evidence="1">
    <location>
        <begin position="231"/>
        <end position="241"/>
    </location>
</feature>
<feature type="compositionally biased region" description="Basic and acidic residues" evidence="1">
    <location>
        <begin position="100"/>
        <end position="110"/>
    </location>
</feature>
<feature type="compositionally biased region" description="Polar residues" evidence="1">
    <location>
        <begin position="167"/>
        <end position="192"/>
    </location>
</feature>
<feature type="compositionally biased region" description="Basic and acidic residues" evidence="1">
    <location>
        <begin position="132"/>
        <end position="160"/>
    </location>
</feature>
<dbReference type="Proteomes" id="UP000035642">
    <property type="component" value="Unassembled WGS sequence"/>
</dbReference>
<organism evidence="2 3">
    <name type="scientific">Angiostrongylus cantonensis</name>
    <name type="common">Rat lungworm</name>
    <dbReference type="NCBI Taxonomy" id="6313"/>
    <lineage>
        <taxon>Eukaryota</taxon>
        <taxon>Metazoa</taxon>
        <taxon>Ecdysozoa</taxon>
        <taxon>Nematoda</taxon>
        <taxon>Chromadorea</taxon>
        <taxon>Rhabditida</taxon>
        <taxon>Rhabditina</taxon>
        <taxon>Rhabditomorpha</taxon>
        <taxon>Strongyloidea</taxon>
        <taxon>Metastrongylidae</taxon>
        <taxon>Angiostrongylus</taxon>
    </lineage>
</organism>
<accession>A0A0K0D2Z8</accession>
<feature type="compositionally biased region" description="Basic and acidic residues" evidence="1">
    <location>
        <begin position="78"/>
        <end position="88"/>
    </location>
</feature>
<evidence type="ECO:0000313" key="3">
    <source>
        <dbReference type="WBParaSite" id="ACAC_0000444301-mRNA-1"/>
    </source>
</evidence>
<protein>
    <submittedName>
        <fullName evidence="3">Microtubule-associated protein</fullName>
    </submittedName>
</protein>
<keyword evidence="2" id="KW-1185">Reference proteome</keyword>